<keyword evidence="6" id="KW-0699">rRNA-binding</keyword>
<dbReference type="InterPro" id="IPR005225">
    <property type="entry name" value="Small_GTP-bd"/>
</dbReference>
<keyword evidence="12" id="KW-1185">Reference proteome</keyword>
<comment type="function">
    <text evidence="6">An essential GTPase that binds both GDP and GTP, with rapid nucleotide exchange. Plays a role in 16S rRNA processing and 30S ribosomal subunit biogenesis and possibly also in cell cycle regulation and energy metabolism.</text>
</comment>
<comment type="similarity">
    <text evidence="1 6 7 8">Belongs to the TRAFAC class TrmE-Era-EngA-EngB-Septin-like GTPase superfamily. Era GTPase family.</text>
</comment>
<dbReference type="EMBL" id="CP031376">
    <property type="protein sequence ID" value="AXK51104.1"/>
    <property type="molecule type" value="Genomic_DNA"/>
</dbReference>
<feature type="domain" description="KH type-2" evidence="9">
    <location>
        <begin position="194"/>
        <end position="282"/>
    </location>
</feature>
<dbReference type="NCBIfam" id="NF000908">
    <property type="entry name" value="PRK00089.1"/>
    <property type="match status" value="1"/>
</dbReference>
<feature type="region of interest" description="G3" evidence="7">
    <location>
        <begin position="61"/>
        <end position="64"/>
    </location>
</feature>
<keyword evidence="6" id="KW-0472">Membrane</keyword>
<dbReference type="InterPro" id="IPR030388">
    <property type="entry name" value="G_ERA_dom"/>
</dbReference>
<dbReference type="GO" id="GO:0005525">
    <property type="term" value="F:GTP binding"/>
    <property type="evidence" value="ECO:0007669"/>
    <property type="project" value="UniProtKB-UniRule"/>
</dbReference>
<dbReference type="HAMAP" id="MF_00367">
    <property type="entry name" value="GTPase_Era"/>
    <property type="match status" value="1"/>
</dbReference>
<feature type="binding site" evidence="6">
    <location>
        <begin position="13"/>
        <end position="20"/>
    </location>
    <ligand>
        <name>GTP</name>
        <dbReference type="ChEBI" id="CHEBI:37565"/>
    </ligand>
</feature>
<feature type="domain" description="Era-type G" evidence="10">
    <location>
        <begin position="5"/>
        <end position="174"/>
    </location>
</feature>
<feature type="region of interest" description="G4" evidence="7">
    <location>
        <begin position="123"/>
        <end position="126"/>
    </location>
</feature>
<dbReference type="SUPFAM" id="SSF54814">
    <property type="entry name" value="Prokaryotic type KH domain (KH-domain type II)"/>
    <property type="match status" value="1"/>
</dbReference>
<dbReference type="GO" id="GO:0003924">
    <property type="term" value="F:GTPase activity"/>
    <property type="evidence" value="ECO:0007669"/>
    <property type="project" value="UniProtKB-UniRule"/>
</dbReference>
<organism evidence="11 12">
    <name type="scientific">Spiroplasma alleghenense</name>
    <dbReference type="NCBI Taxonomy" id="216931"/>
    <lineage>
        <taxon>Bacteria</taxon>
        <taxon>Bacillati</taxon>
        <taxon>Mycoplasmatota</taxon>
        <taxon>Mollicutes</taxon>
        <taxon>Entomoplasmatales</taxon>
        <taxon>Spiroplasmataceae</taxon>
        <taxon>Spiroplasma</taxon>
    </lineage>
</organism>
<dbReference type="Pfam" id="PF01926">
    <property type="entry name" value="MMR_HSR1"/>
    <property type="match status" value="1"/>
</dbReference>
<evidence type="ECO:0000256" key="6">
    <source>
        <dbReference type="HAMAP-Rule" id="MF_00367"/>
    </source>
</evidence>
<keyword evidence="6" id="KW-0963">Cytoplasm</keyword>
<dbReference type="GO" id="GO:0070181">
    <property type="term" value="F:small ribosomal subunit rRNA binding"/>
    <property type="evidence" value="ECO:0007669"/>
    <property type="project" value="UniProtKB-UniRule"/>
</dbReference>
<dbReference type="PANTHER" id="PTHR42698:SF1">
    <property type="entry name" value="GTPASE ERA, MITOCHONDRIAL"/>
    <property type="match status" value="1"/>
</dbReference>
<reference evidence="11 12" key="1">
    <citation type="submission" date="2018-07" db="EMBL/GenBank/DDBJ databases">
        <title>Complete genome sequence of Spiroplasma alleghenense PLHS-1 (ATCC 51752).</title>
        <authorList>
            <person name="Chou L."/>
            <person name="Lee T.-Y."/>
            <person name="Tsai Y.-M."/>
            <person name="Kuo C.-H."/>
        </authorList>
    </citation>
    <scope>NUCLEOTIDE SEQUENCE [LARGE SCALE GENOMIC DNA]</scope>
    <source>
        <strain evidence="11 12">PLHS-1</strain>
    </source>
</reference>
<dbReference type="NCBIfam" id="TIGR00231">
    <property type="entry name" value="small_GTP"/>
    <property type="match status" value="1"/>
</dbReference>
<dbReference type="Proteomes" id="UP000254792">
    <property type="component" value="Chromosome"/>
</dbReference>
<dbReference type="SUPFAM" id="SSF52540">
    <property type="entry name" value="P-loop containing nucleoside triphosphate hydrolases"/>
    <property type="match status" value="1"/>
</dbReference>
<dbReference type="Gene3D" id="3.30.300.20">
    <property type="match status" value="1"/>
</dbReference>
<gene>
    <name evidence="6 11" type="primary">era</name>
    <name evidence="11" type="ORF">SALLE_v1c04300</name>
</gene>
<evidence type="ECO:0000313" key="12">
    <source>
        <dbReference type="Proteomes" id="UP000254792"/>
    </source>
</evidence>
<dbReference type="Pfam" id="PF07650">
    <property type="entry name" value="KH_2"/>
    <property type="match status" value="1"/>
</dbReference>
<dbReference type="InterPro" id="IPR027417">
    <property type="entry name" value="P-loop_NTPase"/>
</dbReference>
<dbReference type="RefSeq" id="WP_115558015.1">
    <property type="nucleotide sequence ID" value="NZ_CP031376.1"/>
</dbReference>
<feature type="binding site" evidence="6">
    <location>
        <begin position="61"/>
        <end position="65"/>
    </location>
    <ligand>
        <name>GTP</name>
        <dbReference type="ChEBI" id="CHEBI:37565"/>
    </ligand>
</feature>
<dbReference type="InterPro" id="IPR015946">
    <property type="entry name" value="KH_dom-like_a/b"/>
</dbReference>
<dbReference type="OrthoDB" id="9805918at2"/>
<comment type="subunit">
    <text evidence="6">Monomer.</text>
</comment>
<keyword evidence="5 6" id="KW-0342">GTP-binding</keyword>
<dbReference type="GO" id="GO:0000028">
    <property type="term" value="P:ribosomal small subunit assembly"/>
    <property type="evidence" value="ECO:0007669"/>
    <property type="project" value="TreeGrafter"/>
</dbReference>
<evidence type="ECO:0000256" key="1">
    <source>
        <dbReference type="ARBA" id="ARBA00007921"/>
    </source>
</evidence>
<dbReference type="NCBIfam" id="TIGR00436">
    <property type="entry name" value="era"/>
    <property type="match status" value="1"/>
</dbReference>
<feature type="region of interest" description="G2" evidence="7">
    <location>
        <begin position="39"/>
        <end position="43"/>
    </location>
</feature>
<sequence length="301" mass="34418">MEKIKSGFVSIVGRPNVGKSTLLNTFLNRKVSIVTNKAQTTRNNITGILNSKSEYQIVFVDTPGIHDHKHELGKFMNKSAMYSTKSADVILFLAPANEFIGENDNFILRALKEREVPVILVVTKKDLVDEKTLQNKISEWKEIDFKFTEIITISSTDSLNIDVLKNKIVDFLPETGIEYFPSDMFTDQPERFIVRETIREEILIQTEEEIPHSVAILIERFHEKSWIIKIMATIIVERDSQKGIIIGKGGSKIKAIGTAARIKLRSLFGKEFHLELFVKVEKKWRSSPSLIKKLGYDKDTY</sequence>
<keyword evidence="4 6" id="KW-0694">RNA-binding</keyword>
<feature type="region of interest" description="G5" evidence="7">
    <location>
        <begin position="153"/>
        <end position="155"/>
    </location>
</feature>
<evidence type="ECO:0000256" key="4">
    <source>
        <dbReference type="ARBA" id="ARBA00022884"/>
    </source>
</evidence>
<dbReference type="PROSITE" id="PS50823">
    <property type="entry name" value="KH_TYPE_2"/>
    <property type="match status" value="1"/>
</dbReference>
<dbReference type="InterPro" id="IPR006073">
    <property type="entry name" value="GTP-bd"/>
</dbReference>
<dbReference type="GO" id="GO:0043024">
    <property type="term" value="F:ribosomal small subunit binding"/>
    <property type="evidence" value="ECO:0007669"/>
    <property type="project" value="TreeGrafter"/>
</dbReference>
<dbReference type="CDD" id="cd04163">
    <property type="entry name" value="Era"/>
    <property type="match status" value="1"/>
</dbReference>
<accession>A0A345Z3C5</accession>
<dbReference type="InterPro" id="IPR004044">
    <property type="entry name" value="KH_dom_type_2"/>
</dbReference>
<evidence type="ECO:0000256" key="3">
    <source>
        <dbReference type="ARBA" id="ARBA00022741"/>
    </source>
</evidence>
<dbReference type="KEGG" id="salx:SALLE_v1c04300"/>
<dbReference type="AlphaFoldDB" id="A0A345Z3C5"/>
<evidence type="ECO:0000256" key="2">
    <source>
        <dbReference type="ARBA" id="ARBA00020484"/>
    </source>
</evidence>
<dbReference type="GO" id="GO:0005886">
    <property type="term" value="C:plasma membrane"/>
    <property type="evidence" value="ECO:0007669"/>
    <property type="project" value="UniProtKB-SubCell"/>
</dbReference>
<keyword evidence="6" id="KW-0690">Ribosome biogenesis</keyword>
<evidence type="ECO:0000256" key="5">
    <source>
        <dbReference type="ARBA" id="ARBA00023134"/>
    </source>
</evidence>
<evidence type="ECO:0000313" key="11">
    <source>
        <dbReference type="EMBL" id="AXK51104.1"/>
    </source>
</evidence>
<keyword evidence="6" id="KW-1003">Cell membrane</keyword>
<name>A0A345Z3C5_9MOLU</name>
<dbReference type="Gene3D" id="3.40.50.300">
    <property type="entry name" value="P-loop containing nucleotide triphosphate hydrolases"/>
    <property type="match status" value="1"/>
</dbReference>
<dbReference type="GO" id="GO:0005829">
    <property type="term" value="C:cytosol"/>
    <property type="evidence" value="ECO:0007669"/>
    <property type="project" value="TreeGrafter"/>
</dbReference>
<dbReference type="PANTHER" id="PTHR42698">
    <property type="entry name" value="GTPASE ERA"/>
    <property type="match status" value="1"/>
</dbReference>
<comment type="subcellular location">
    <subcellularLocation>
        <location evidence="6">Cytoplasm</location>
    </subcellularLocation>
    <subcellularLocation>
        <location evidence="6">Cell membrane</location>
        <topology evidence="6">Peripheral membrane protein</topology>
    </subcellularLocation>
</comment>
<dbReference type="InterPro" id="IPR009019">
    <property type="entry name" value="KH_sf_prok-type"/>
</dbReference>
<feature type="region of interest" description="G1" evidence="7">
    <location>
        <begin position="13"/>
        <end position="20"/>
    </location>
</feature>
<dbReference type="InterPro" id="IPR005662">
    <property type="entry name" value="GTPase_Era-like"/>
</dbReference>
<feature type="binding site" evidence="6">
    <location>
        <begin position="123"/>
        <end position="126"/>
    </location>
    <ligand>
        <name>GTP</name>
        <dbReference type="ChEBI" id="CHEBI:37565"/>
    </ligand>
</feature>
<evidence type="ECO:0000256" key="8">
    <source>
        <dbReference type="RuleBase" id="RU003761"/>
    </source>
</evidence>
<evidence type="ECO:0000259" key="10">
    <source>
        <dbReference type="PROSITE" id="PS51713"/>
    </source>
</evidence>
<keyword evidence="3 6" id="KW-0547">Nucleotide-binding</keyword>
<dbReference type="CDD" id="cd22534">
    <property type="entry name" value="KH-II_Era"/>
    <property type="match status" value="1"/>
</dbReference>
<protein>
    <recommendedName>
        <fullName evidence="2 6">GTPase Era</fullName>
    </recommendedName>
</protein>
<evidence type="ECO:0000256" key="7">
    <source>
        <dbReference type="PROSITE-ProRule" id="PRU01050"/>
    </source>
</evidence>
<proteinExistence type="inferred from homology"/>
<dbReference type="PROSITE" id="PS51713">
    <property type="entry name" value="G_ERA"/>
    <property type="match status" value="1"/>
</dbReference>
<evidence type="ECO:0000259" key="9">
    <source>
        <dbReference type="PROSITE" id="PS50823"/>
    </source>
</evidence>